<dbReference type="Pfam" id="PF21547">
    <property type="entry name" value="TTI1"/>
    <property type="match status" value="1"/>
</dbReference>
<dbReference type="InterPro" id="IPR052587">
    <property type="entry name" value="TELO2-interacting_protein_1"/>
</dbReference>
<dbReference type="PANTHER" id="PTHR18460">
    <property type="entry name" value="TEL2 INTERACTING PROTEIN 1 TTI1 FAMILY MEMBER"/>
    <property type="match status" value="1"/>
</dbReference>
<evidence type="ECO:0008006" key="6">
    <source>
        <dbReference type="Google" id="ProtNLM"/>
    </source>
</evidence>
<dbReference type="EMBL" id="GL996499">
    <property type="protein sequence ID" value="EGW34915.1"/>
    <property type="molecule type" value="Genomic_DNA"/>
</dbReference>
<sequence length="1167" mass="132363">MLPLRSGIGEDAGKLLAQSLFSKIKPICVELSQVLNAPEFNINKVRSLLTSLEAALYKHLKEAQDQVVIYRLPETVADYIFFPISNLLKFPRLDDSITQHILAIIGFLIDNAWSFNVNYNLIDQLFPLLVYLSGFDTKAQETSLSEKSLQFKSSSISALFSISKTLTRSYFQGEGKRLVFLSNSISIVIDIIGSTTPNSQEAIKVLEIIFDTILQLVQCLTSSQQSQILPGIVSSVTTFGSKNSNIPAELTIRILKVLSFIICNSFNDNELHAELDVHHIKNLKDLEVVWNTNEVATTERCNITITETDHRSLSWVKATSKQLKISLTVFFKTILHSEKNKQRLKSKPELYNEVINFVSGILNSCFATLFTEFASLSIDILSSLVYASSYGEEKDINDKISSISNMLCLCLDDDSKAMAFFEILHSKLLYLLQNKLTSTLFSIDEEKVSMTIASLKLNFQLLFDLSRSQSTDYQVLNELRKFTLKLFRQHMLDRFNLENSKSASKIGNSDTLIPLNEGESSNKLDSIELPEYVNVHNIATQNKTLTKSTSSYIHNLQLISRNWNEASILANSEESSTLGIGTKLIEFKVAGFIQFLSNLRFRNDSDSTLNDLEDIFMDCDDNSLETSLSLWIATRLIKNYTSSKSIEEHEFDPDKFLDFTETEEESSYIDEELDAGEESLYLVLAKSEELISSVSSKDDGELNVSDELIYCCALDAINELAGKLSKEQFQSDFLMDNLLVLIKSLTYNNRPRVQQVAQNTVKSILEAYYDNSMKKLIIENSDYLIDSLSLQMSVASNLTPVLPGILVIIIKITGIQLLESNQLTDILTEMFVLLDTYHGYNKLAESFFVVFESLTEQINKQYGSRQTIKSADNINSSSYKPWGMSSKEQMMALISGAGSVLDSVVEYDSTKEYFKRKTDVPFSEISQDSDDEDESEEEQEEEEEEEEEWQSVVPKKVYFILQRIFNYGFVLIAQPSFSLRAQIIKTLRLIFPLLCFNYKLVLPVIASNWPLLVTLISGSKSLSTYPNIDVIGYTSEETNLMFQSLEFVTEILTEDVSKEEYFFARKFQEAWEFMSEHSKLISSKGTKDELSKERSLTVSQSPLRTHPKLRNVLIKFLITGVQAYERTIPDIVRYNVVSLCHRLKIPEDLILSRDTAGIIEVLQSHEL</sequence>
<dbReference type="OMA" id="SLYKPWG"/>
<dbReference type="Pfam" id="PF24181">
    <property type="entry name" value="TPR_TTI1_C"/>
    <property type="match status" value="1"/>
</dbReference>
<dbReference type="InterPro" id="IPR049362">
    <property type="entry name" value="TTI1_rpt"/>
</dbReference>
<evidence type="ECO:0000256" key="1">
    <source>
        <dbReference type="SAM" id="MobiDB-lite"/>
    </source>
</evidence>
<dbReference type="STRING" id="619300.G3AFC8"/>
<evidence type="ECO:0000313" key="4">
    <source>
        <dbReference type="EMBL" id="EGW34915.1"/>
    </source>
</evidence>
<dbReference type="Proteomes" id="UP000000709">
    <property type="component" value="Unassembled WGS sequence"/>
</dbReference>
<dbReference type="KEGG" id="spaa:SPAPADRAFT_145555"/>
<dbReference type="GO" id="GO:0005737">
    <property type="term" value="C:cytoplasm"/>
    <property type="evidence" value="ECO:0007669"/>
    <property type="project" value="TreeGrafter"/>
</dbReference>
<name>G3AFC8_SPAPN</name>
<protein>
    <recommendedName>
        <fullName evidence="6">TEL2-interacting protein 1</fullName>
    </recommendedName>
</protein>
<dbReference type="HOGENOM" id="CLU_005544_0_0_1"/>
<gene>
    <name evidence="4" type="ORF">SPAPADRAFT_145555</name>
</gene>
<dbReference type="AlphaFoldDB" id="G3AFC8"/>
<dbReference type="InterPro" id="IPR057567">
    <property type="entry name" value="TPR_TTI1_C"/>
</dbReference>
<reference evidence="4 5" key="1">
    <citation type="journal article" date="2011" name="Proc. Natl. Acad. Sci. U.S.A.">
        <title>Comparative genomics of xylose-fermenting fungi for enhanced biofuel production.</title>
        <authorList>
            <person name="Wohlbach D.J."/>
            <person name="Kuo A."/>
            <person name="Sato T.K."/>
            <person name="Potts K.M."/>
            <person name="Salamov A.A."/>
            <person name="LaButti K.M."/>
            <person name="Sun H."/>
            <person name="Clum A."/>
            <person name="Pangilinan J.L."/>
            <person name="Lindquist E.A."/>
            <person name="Lucas S."/>
            <person name="Lapidus A."/>
            <person name="Jin M."/>
            <person name="Gunawan C."/>
            <person name="Balan V."/>
            <person name="Dale B.E."/>
            <person name="Jeffries T.W."/>
            <person name="Zinkel R."/>
            <person name="Barry K.W."/>
            <person name="Grigoriev I.V."/>
            <person name="Gasch A.P."/>
        </authorList>
    </citation>
    <scope>NUCLEOTIDE SEQUENCE [LARGE SCALE GENOMIC DNA]</scope>
    <source>
        <strain evidence="5">NRRL Y-27907 / 11-Y1</strain>
    </source>
</reference>
<dbReference type="Pfam" id="PF24173">
    <property type="entry name" value="TPR_TTI1_N"/>
    <property type="match status" value="1"/>
</dbReference>
<keyword evidence="5" id="KW-1185">Reference proteome</keyword>
<evidence type="ECO:0000259" key="2">
    <source>
        <dbReference type="Pfam" id="PF24173"/>
    </source>
</evidence>
<feature type="compositionally biased region" description="Acidic residues" evidence="1">
    <location>
        <begin position="927"/>
        <end position="949"/>
    </location>
</feature>
<dbReference type="FunCoup" id="G3AFC8">
    <property type="interactions" value="625"/>
</dbReference>
<feature type="domain" description="TTI1 N-terminal TPR" evidence="2">
    <location>
        <begin position="21"/>
        <end position="385"/>
    </location>
</feature>
<dbReference type="PANTHER" id="PTHR18460:SF3">
    <property type="entry name" value="TELO2-INTERACTING PROTEIN 1 HOMOLOG"/>
    <property type="match status" value="1"/>
</dbReference>
<dbReference type="eggNOG" id="KOG4524">
    <property type="taxonomic scope" value="Eukaryota"/>
</dbReference>
<proteinExistence type="predicted"/>
<dbReference type="InterPro" id="IPR057566">
    <property type="entry name" value="TPR_TTI1_N"/>
</dbReference>
<dbReference type="RefSeq" id="XP_007372327.1">
    <property type="nucleotide sequence ID" value="XM_007372265.1"/>
</dbReference>
<dbReference type="InParanoid" id="G3AFC8"/>
<feature type="region of interest" description="Disordered" evidence="1">
    <location>
        <begin position="922"/>
        <end position="949"/>
    </location>
</feature>
<organism evidence="5">
    <name type="scientific">Spathaspora passalidarum (strain NRRL Y-27907 / 11-Y1)</name>
    <dbReference type="NCBI Taxonomy" id="619300"/>
    <lineage>
        <taxon>Eukaryota</taxon>
        <taxon>Fungi</taxon>
        <taxon>Dikarya</taxon>
        <taxon>Ascomycota</taxon>
        <taxon>Saccharomycotina</taxon>
        <taxon>Pichiomycetes</taxon>
        <taxon>Debaryomycetaceae</taxon>
        <taxon>Spathaspora</taxon>
    </lineage>
</organism>
<evidence type="ECO:0000313" key="5">
    <source>
        <dbReference type="Proteomes" id="UP000000709"/>
    </source>
</evidence>
<feature type="domain" description="TTI1 C-terminal TPR" evidence="3">
    <location>
        <begin position="850"/>
        <end position="1017"/>
    </location>
</feature>
<accession>G3AFC8</accession>
<dbReference type="GeneID" id="18870690"/>
<dbReference type="OrthoDB" id="6781668at2759"/>
<evidence type="ECO:0000259" key="3">
    <source>
        <dbReference type="Pfam" id="PF24181"/>
    </source>
</evidence>